<proteinExistence type="predicted"/>
<sequence length="426" mass="48009">MEIEIESPGDPSCSTDTMEEKKKKKQHNSNTKEKNSLEQRNGEHLGTREHYANPNCKHASNPYHSCGPYCSPSNSHPTQSRVTNTNEVLANQRRKEIAQGKAIKTEPGGVNGVKQVIVDKKIVNPNCKNASNPYHVCAEYCLSRASNQGQTKGVTVGSKQPSKYLSIKRGNSNSNSNSNINFNGNSKCKNASNPYHKCAEYCFNTPNHDQQPKKEIEKMKKRNAHSSSVDTFNPPKDQVKAIESNTKEGDEKLMEADNKKNSWSFYEEDLIDRVSILNGSEHDLEASYERDLHLQEIDSFDFHSQKISKAEENKKTEEVKMEVLQQMKINAPNSYSNSVPNLLKKLPKSDNQYKNRKAISSPCSPFHFGLLLISVLYYIAHVIITGAVFPEGKTYARIKYKESEDIKREGIEIHQVSSITNVAHEC</sequence>
<evidence type="ECO:0000313" key="1">
    <source>
        <dbReference type="EMBL" id="KAH7658990.1"/>
    </source>
</evidence>
<comment type="caution">
    <text evidence="1">The sequence shown here is derived from an EMBL/GenBank/DDBJ whole genome shotgun (WGS) entry which is preliminary data.</text>
</comment>
<name>A0ACB7UFF0_DIOAL</name>
<reference evidence="2" key="1">
    <citation type="journal article" date="2022" name="Nat. Commun.">
        <title>Chromosome evolution and the genetic basis of agronomically important traits in greater yam.</title>
        <authorList>
            <person name="Bredeson J.V."/>
            <person name="Lyons J.B."/>
            <person name="Oniyinde I.O."/>
            <person name="Okereke N.R."/>
            <person name="Kolade O."/>
            <person name="Nnabue I."/>
            <person name="Nwadili C.O."/>
            <person name="Hribova E."/>
            <person name="Parker M."/>
            <person name="Nwogha J."/>
            <person name="Shu S."/>
            <person name="Carlson J."/>
            <person name="Kariba R."/>
            <person name="Muthemba S."/>
            <person name="Knop K."/>
            <person name="Barton G.J."/>
            <person name="Sherwood A.V."/>
            <person name="Lopez-Montes A."/>
            <person name="Asiedu R."/>
            <person name="Jamnadass R."/>
            <person name="Muchugi A."/>
            <person name="Goodstein D."/>
            <person name="Egesi C.N."/>
            <person name="Featherston J."/>
            <person name="Asfaw A."/>
            <person name="Simpson G.G."/>
            <person name="Dolezel J."/>
            <person name="Hendre P.S."/>
            <person name="Van Deynze A."/>
            <person name="Kumar P.L."/>
            <person name="Obidiegwu J.E."/>
            <person name="Bhattacharjee R."/>
            <person name="Rokhsar D.S."/>
        </authorList>
    </citation>
    <scope>NUCLEOTIDE SEQUENCE [LARGE SCALE GENOMIC DNA]</scope>
    <source>
        <strain evidence="2">cv. TDa95/00328</strain>
    </source>
</reference>
<protein>
    <submittedName>
        <fullName evidence="1">Uncharacterized protein</fullName>
    </submittedName>
</protein>
<dbReference type="EMBL" id="CM037026">
    <property type="protein sequence ID" value="KAH7658990.1"/>
    <property type="molecule type" value="Genomic_DNA"/>
</dbReference>
<keyword evidence="2" id="KW-1185">Reference proteome</keyword>
<dbReference type="Proteomes" id="UP000827976">
    <property type="component" value="Chromosome 16"/>
</dbReference>
<evidence type="ECO:0000313" key="2">
    <source>
        <dbReference type="Proteomes" id="UP000827976"/>
    </source>
</evidence>
<accession>A0ACB7UFF0</accession>
<organism evidence="1 2">
    <name type="scientific">Dioscorea alata</name>
    <name type="common">Purple yam</name>
    <dbReference type="NCBI Taxonomy" id="55571"/>
    <lineage>
        <taxon>Eukaryota</taxon>
        <taxon>Viridiplantae</taxon>
        <taxon>Streptophyta</taxon>
        <taxon>Embryophyta</taxon>
        <taxon>Tracheophyta</taxon>
        <taxon>Spermatophyta</taxon>
        <taxon>Magnoliopsida</taxon>
        <taxon>Liliopsida</taxon>
        <taxon>Dioscoreales</taxon>
        <taxon>Dioscoreaceae</taxon>
        <taxon>Dioscorea</taxon>
    </lineage>
</organism>
<gene>
    <name evidence="1" type="ORF">IHE45_16G003000</name>
</gene>